<dbReference type="AlphaFoldDB" id="A0A0D7AZZ7"/>
<dbReference type="Proteomes" id="UP000054007">
    <property type="component" value="Unassembled WGS sequence"/>
</dbReference>
<proteinExistence type="predicted"/>
<gene>
    <name evidence="1" type="ORF">CYLTODRAFT_446303</name>
</gene>
<evidence type="ECO:0000313" key="2">
    <source>
        <dbReference type="Proteomes" id="UP000054007"/>
    </source>
</evidence>
<name>A0A0D7AZZ7_9AGAR</name>
<evidence type="ECO:0000313" key="1">
    <source>
        <dbReference type="EMBL" id="KIY63948.1"/>
    </source>
</evidence>
<accession>A0A0D7AZZ7</accession>
<protein>
    <submittedName>
        <fullName evidence="1">Uncharacterized protein</fullName>
    </submittedName>
</protein>
<sequence length="274" mass="29522">MLLFQVRVWSAHGGSSDAATNHRKRQEGRFLSRCRPISTLATSNVAVALSAQKGTIGTLFVLNFGAGPRTLEGGRGRDELVKWSYSTAGVTNVALQTTSRRTTKLPLSACPIVAGSPKPPTFPSHTLQHNTGLGRIHEVLRRPARDWSLDNADTRQELSRPVFDVVELHAGEGKRMFASGSAGMDNLDGGVELDIHDAGDAFPLRRTRQGFLTSKIQHHQVHVPPTPPPDPSLVENDCLERVGGRTLSCLSTTLCAPSLSSNTSSNTSLQTDAE</sequence>
<keyword evidence="2" id="KW-1185">Reference proteome</keyword>
<reference evidence="1 2" key="1">
    <citation type="journal article" date="2015" name="Fungal Genet. Biol.">
        <title>Evolution of novel wood decay mechanisms in Agaricales revealed by the genome sequences of Fistulina hepatica and Cylindrobasidium torrendii.</title>
        <authorList>
            <person name="Floudas D."/>
            <person name="Held B.W."/>
            <person name="Riley R."/>
            <person name="Nagy L.G."/>
            <person name="Koehler G."/>
            <person name="Ransdell A.S."/>
            <person name="Younus H."/>
            <person name="Chow J."/>
            <person name="Chiniquy J."/>
            <person name="Lipzen A."/>
            <person name="Tritt A."/>
            <person name="Sun H."/>
            <person name="Haridas S."/>
            <person name="LaButti K."/>
            <person name="Ohm R.A."/>
            <person name="Kues U."/>
            <person name="Blanchette R.A."/>
            <person name="Grigoriev I.V."/>
            <person name="Minto R.E."/>
            <person name="Hibbett D.S."/>
        </authorList>
    </citation>
    <scope>NUCLEOTIDE SEQUENCE [LARGE SCALE GENOMIC DNA]</scope>
    <source>
        <strain evidence="1 2">FP15055 ss-10</strain>
    </source>
</reference>
<dbReference type="EMBL" id="KN880662">
    <property type="protein sequence ID" value="KIY63948.1"/>
    <property type="molecule type" value="Genomic_DNA"/>
</dbReference>
<organism evidence="1 2">
    <name type="scientific">Cylindrobasidium torrendii FP15055 ss-10</name>
    <dbReference type="NCBI Taxonomy" id="1314674"/>
    <lineage>
        <taxon>Eukaryota</taxon>
        <taxon>Fungi</taxon>
        <taxon>Dikarya</taxon>
        <taxon>Basidiomycota</taxon>
        <taxon>Agaricomycotina</taxon>
        <taxon>Agaricomycetes</taxon>
        <taxon>Agaricomycetidae</taxon>
        <taxon>Agaricales</taxon>
        <taxon>Marasmiineae</taxon>
        <taxon>Physalacriaceae</taxon>
        <taxon>Cylindrobasidium</taxon>
    </lineage>
</organism>